<keyword evidence="1" id="KW-0732">Signal</keyword>
<name>A0AAN8MTB9_9PEZI</name>
<protein>
    <submittedName>
        <fullName evidence="2">Uncharacterized protein</fullName>
    </submittedName>
</protein>
<proteinExistence type="predicted"/>
<comment type="caution">
    <text evidence="2">The sequence shown here is derived from an EMBL/GenBank/DDBJ whole genome shotgun (WGS) entry which is preliminary data.</text>
</comment>
<dbReference type="EMBL" id="JAVHNR010000007">
    <property type="protein sequence ID" value="KAK6337217.1"/>
    <property type="molecule type" value="Genomic_DNA"/>
</dbReference>
<reference evidence="2 3" key="1">
    <citation type="submission" date="2019-10" db="EMBL/GenBank/DDBJ databases">
        <authorList>
            <person name="Palmer J.M."/>
        </authorList>
    </citation>
    <scope>NUCLEOTIDE SEQUENCE [LARGE SCALE GENOMIC DNA]</scope>
    <source>
        <strain evidence="2 3">TWF718</strain>
    </source>
</reference>
<sequence>MKTISVFSLFLGALVANTTIAIQHVSHHETVAPSKLDLIPRAANRTSSAKTWKWSDMDKLGKIQLFWINKSPNPGFDPVLARKMGSRLRADPDKLCGVKPDGRCLIADCNPEKDIGLYLCNYRPQGFETACHVFGLIAEDTMDRWEGKDTAGMYTADFEDSSVQAYSYWSEDPTWVVVYTMPCLRAVQMDAAEKNG</sequence>
<feature type="signal peptide" evidence="1">
    <location>
        <begin position="1"/>
        <end position="21"/>
    </location>
</feature>
<dbReference type="AlphaFoldDB" id="A0AAN8MTB9"/>
<feature type="chain" id="PRO_5042958597" evidence="1">
    <location>
        <begin position="22"/>
        <end position="196"/>
    </location>
</feature>
<evidence type="ECO:0000256" key="1">
    <source>
        <dbReference type="SAM" id="SignalP"/>
    </source>
</evidence>
<organism evidence="2 3">
    <name type="scientific">Orbilia javanica</name>
    <dbReference type="NCBI Taxonomy" id="47235"/>
    <lineage>
        <taxon>Eukaryota</taxon>
        <taxon>Fungi</taxon>
        <taxon>Dikarya</taxon>
        <taxon>Ascomycota</taxon>
        <taxon>Pezizomycotina</taxon>
        <taxon>Orbiliomycetes</taxon>
        <taxon>Orbiliales</taxon>
        <taxon>Orbiliaceae</taxon>
        <taxon>Orbilia</taxon>
    </lineage>
</organism>
<keyword evidence="3" id="KW-1185">Reference proteome</keyword>
<accession>A0AAN8MTB9</accession>
<gene>
    <name evidence="2" type="ORF">TWF718_009999</name>
</gene>
<dbReference type="Proteomes" id="UP001313282">
    <property type="component" value="Unassembled WGS sequence"/>
</dbReference>
<evidence type="ECO:0000313" key="2">
    <source>
        <dbReference type="EMBL" id="KAK6337217.1"/>
    </source>
</evidence>
<evidence type="ECO:0000313" key="3">
    <source>
        <dbReference type="Proteomes" id="UP001313282"/>
    </source>
</evidence>